<name>A0AAE0NB72_9PEZI</name>
<protein>
    <submittedName>
        <fullName evidence="1">Uncharacterized protein</fullName>
    </submittedName>
</protein>
<dbReference type="Proteomes" id="UP001285441">
    <property type="component" value="Unassembled WGS sequence"/>
</dbReference>
<sequence length="149" mass="17608">MRWMPDRWDNTMRNSLYICPALRRLSDLCNALAHPHPDWSLHEYDKMLCVAQKIAVVLDDEPRAAEMRALRDQFRDEAETTWAEIQRLSSYEHKLPPGKEWKPHHERLFVSFIRWDRVTGDPAAKTGIPEDLRAAVARWLSQEEDNSWV</sequence>
<evidence type="ECO:0000313" key="2">
    <source>
        <dbReference type="Proteomes" id="UP001285441"/>
    </source>
</evidence>
<keyword evidence="2" id="KW-1185">Reference proteome</keyword>
<accession>A0AAE0NB72</accession>
<comment type="caution">
    <text evidence="1">The sequence shown here is derived from an EMBL/GenBank/DDBJ whole genome shotgun (WGS) entry which is preliminary data.</text>
</comment>
<dbReference type="EMBL" id="JAULSW010000006">
    <property type="protein sequence ID" value="KAK3377562.1"/>
    <property type="molecule type" value="Genomic_DNA"/>
</dbReference>
<reference evidence="1" key="1">
    <citation type="journal article" date="2023" name="Mol. Phylogenet. Evol.">
        <title>Genome-scale phylogeny and comparative genomics of the fungal order Sordariales.</title>
        <authorList>
            <person name="Hensen N."/>
            <person name="Bonometti L."/>
            <person name="Westerberg I."/>
            <person name="Brannstrom I.O."/>
            <person name="Guillou S."/>
            <person name="Cros-Aarteil S."/>
            <person name="Calhoun S."/>
            <person name="Haridas S."/>
            <person name="Kuo A."/>
            <person name="Mondo S."/>
            <person name="Pangilinan J."/>
            <person name="Riley R."/>
            <person name="LaButti K."/>
            <person name="Andreopoulos B."/>
            <person name="Lipzen A."/>
            <person name="Chen C."/>
            <person name="Yan M."/>
            <person name="Daum C."/>
            <person name="Ng V."/>
            <person name="Clum A."/>
            <person name="Steindorff A."/>
            <person name="Ohm R.A."/>
            <person name="Martin F."/>
            <person name="Silar P."/>
            <person name="Natvig D.O."/>
            <person name="Lalanne C."/>
            <person name="Gautier V."/>
            <person name="Ament-Velasquez S.L."/>
            <person name="Kruys A."/>
            <person name="Hutchinson M.I."/>
            <person name="Powell A.J."/>
            <person name="Barry K."/>
            <person name="Miller A.N."/>
            <person name="Grigoriev I.V."/>
            <person name="Debuchy R."/>
            <person name="Gladieux P."/>
            <person name="Hiltunen Thoren M."/>
            <person name="Johannesson H."/>
        </authorList>
    </citation>
    <scope>NUCLEOTIDE SEQUENCE</scope>
    <source>
        <strain evidence="1">CBS 232.78</strain>
    </source>
</reference>
<gene>
    <name evidence="1" type="ORF">B0H63DRAFT_524850</name>
</gene>
<organism evidence="1 2">
    <name type="scientific">Podospora didyma</name>
    <dbReference type="NCBI Taxonomy" id="330526"/>
    <lineage>
        <taxon>Eukaryota</taxon>
        <taxon>Fungi</taxon>
        <taxon>Dikarya</taxon>
        <taxon>Ascomycota</taxon>
        <taxon>Pezizomycotina</taxon>
        <taxon>Sordariomycetes</taxon>
        <taxon>Sordariomycetidae</taxon>
        <taxon>Sordariales</taxon>
        <taxon>Podosporaceae</taxon>
        <taxon>Podospora</taxon>
    </lineage>
</organism>
<reference evidence="1" key="2">
    <citation type="submission" date="2023-06" db="EMBL/GenBank/DDBJ databases">
        <authorList>
            <consortium name="Lawrence Berkeley National Laboratory"/>
            <person name="Haridas S."/>
            <person name="Hensen N."/>
            <person name="Bonometti L."/>
            <person name="Westerberg I."/>
            <person name="Brannstrom I.O."/>
            <person name="Guillou S."/>
            <person name="Cros-Aarteil S."/>
            <person name="Calhoun S."/>
            <person name="Kuo A."/>
            <person name="Mondo S."/>
            <person name="Pangilinan J."/>
            <person name="Riley R."/>
            <person name="LaButti K."/>
            <person name="Andreopoulos B."/>
            <person name="Lipzen A."/>
            <person name="Chen C."/>
            <person name="Yanf M."/>
            <person name="Daum C."/>
            <person name="Ng V."/>
            <person name="Clum A."/>
            <person name="Steindorff A."/>
            <person name="Ohm R."/>
            <person name="Martin F."/>
            <person name="Silar P."/>
            <person name="Natvig D."/>
            <person name="Lalanne C."/>
            <person name="Gautier V."/>
            <person name="Ament-velasquez S.L."/>
            <person name="Kruys A."/>
            <person name="Hutchinson M.I."/>
            <person name="Powell A.J."/>
            <person name="Barry K."/>
            <person name="Miller A.N."/>
            <person name="Grigoriev I.V."/>
            <person name="Debuchy R."/>
            <person name="Gladieux P."/>
            <person name="Thoren M.H."/>
            <person name="Johannesson H."/>
        </authorList>
    </citation>
    <scope>NUCLEOTIDE SEQUENCE</scope>
    <source>
        <strain evidence="1">CBS 232.78</strain>
    </source>
</reference>
<evidence type="ECO:0000313" key="1">
    <source>
        <dbReference type="EMBL" id="KAK3377562.1"/>
    </source>
</evidence>
<proteinExistence type="predicted"/>
<dbReference type="AlphaFoldDB" id="A0AAE0NB72"/>